<organism evidence="1 2">
    <name type="scientific">Panagrolaimus sp. PS1159</name>
    <dbReference type="NCBI Taxonomy" id="55785"/>
    <lineage>
        <taxon>Eukaryota</taxon>
        <taxon>Metazoa</taxon>
        <taxon>Ecdysozoa</taxon>
        <taxon>Nematoda</taxon>
        <taxon>Chromadorea</taxon>
        <taxon>Rhabditida</taxon>
        <taxon>Tylenchina</taxon>
        <taxon>Panagrolaimomorpha</taxon>
        <taxon>Panagrolaimoidea</taxon>
        <taxon>Panagrolaimidae</taxon>
        <taxon>Panagrolaimus</taxon>
    </lineage>
</organism>
<evidence type="ECO:0000313" key="1">
    <source>
        <dbReference type="Proteomes" id="UP000887580"/>
    </source>
</evidence>
<protein>
    <submittedName>
        <fullName evidence="2">Uncharacterized protein</fullName>
    </submittedName>
</protein>
<name>A0AC35FIW1_9BILA</name>
<reference evidence="2" key="1">
    <citation type="submission" date="2022-11" db="UniProtKB">
        <authorList>
            <consortium name="WormBaseParasite"/>
        </authorList>
    </citation>
    <scope>IDENTIFICATION</scope>
</reference>
<accession>A0AC35FIW1</accession>
<dbReference type="Proteomes" id="UP000887580">
    <property type="component" value="Unplaced"/>
</dbReference>
<evidence type="ECO:0000313" key="2">
    <source>
        <dbReference type="WBParaSite" id="PS1159_v2.g17325.t1"/>
    </source>
</evidence>
<proteinExistence type="predicted"/>
<dbReference type="WBParaSite" id="PS1159_v2.g17325.t1">
    <property type="protein sequence ID" value="PS1159_v2.g17325.t1"/>
    <property type="gene ID" value="PS1159_v2.g17325"/>
</dbReference>
<sequence length="268" mass="30210">MAHSSLLNELVDLESSLKGLTDEKRREKIQEHRERLMGIVRIMIRDKIHSYNLLKYVGLGSTSKHLTTMITKFMGFDPFAWFHFSEYGDHNAAFADRAFSNPSIYDAIEKSAEIFIQKGSGHINTKQKNFSQGVNSVKDSDRLAESIISFCKILTAASSGQTLQVIINANEVRVVLAHAIEAILENSKTTESVREKISKPVIAKGQIAWVRYEFYSETSINEACCLKDKRVDVNVKLTYFVFPSEADFRIALRNIEGSNVAASYCIIT</sequence>